<dbReference type="Gene3D" id="3.40.50.300">
    <property type="entry name" value="P-loop containing nucleotide triphosphate hydrolases"/>
    <property type="match status" value="1"/>
</dbReference>
<gene>
    <name evidence="5" type="ORF">MM35RIKEN_15360</name>
</gene>
<dbReference type="PROSITE" id="PS00211">
    <property type="entry name" value="ABC_TRANSPORTER_1"/>
    <property type="match status" value="1"/>
</dbReference>
<dbReference type="PANTHER" id="PTHR42781:SF8">
    <property type="entry name" value="BICARBONATE TRANSPORT ATP-BINDING PROTEIN CMPC"/>
    <property type="match status" value="1"/>
</dbReference>
<dbReference type="InterPro" id="IPR003439">
    <property type="entry name" value="ABC_transporter-like_ATP-bd"/>
</dbReference>
<evidence type="ECO:0000259" key="4">
    <source>
        <dbReference type="PROSITE" id="PS50893"/>
    </source>
</evidence>
<proteinExistence type="predicted"/>
<evidence type="ECO:0000256" key="2">
    <source>
        <dbReference type="ARBA" id="ARBA00022741"/>
    </source>
</evidence>
<keyword evidence="5" id="KW-0614">Plasmid</keyword>
<dbReference type="RefSeq" id="WP_212820843.1">
    <property type="nucleotide sequence ID" value="NZ_AP023416.1"/>
</dbReference>
<reference evidence="5" key="1">
    <citation type="submission" date="2020-09" db="EMBL/GenBank/DDBJ databases">
        <title>New species isolated from human feces.</title>
        <authorList>
            <person name="Kitahara M."/>
            <person name="Shigeno Y."/>
            <person name="Shime M."/>
            <person name="Matsumoto Y."/>
            <person name="Nakamura S."/>
            <person name="Motooka D."/>
            <person name="Fukuoka S."/>
            <person name="Nishikawa H."/>
            <person name="Benno Y."/>
        </authorList>
    </citation>
    <scope>NUCLEOTIDE SEQUENCE</scope>
    <source>
        <strain evidence="5">MM35</strain>
        <plasmid evidence="5">pMM35_01</plasmid>
    </source>
</reference>
<keyword evidence="2" id="KW-0547">Nucleotide-binding</keyword>
<name>A0A810PUB4_9FIRM</name>
<evidence type="ECO:0000313" key="6">
    <source>
        <dbReference type="Proteomes" id="UP000681343"/>
    </source>
</evidence>
<dbReference type="Pfam" id="PF00005">
    <property type="entry name" value="ABC_tran"/>
    <property type="match status" value="1"/>
</dbReference>
<dbReference type="PROSITE" id="PS50893">
    <property type="entry name" value="ABC_TRANSPORTER_2"/>
    <property type="match status" value="1"/>
</dbReference>
<keyword evidence="6" id="KW-1185">Reference proteome</keyword>
<dbReference type="KEGG" id="vfa:MM35RIKEN_15360"/>
<dbReference type="InterPro" id="IPR017871">
    <property type="entry name" value="ABC_transporter-like_CS"/>
</dbReference>
<dbReference type="EMBL" id="AP023416">
    <property type="protein sequence ID" value="BCK79344.1"/>
    <property type="molecule type" value="Genomic_DNA"/>
</dbReference>
<dbReference type="SMART" id="SM00382">
    <property type="entry name" value="AAA"/>
    <property type="match status" value="1"/>
</dbReference>
<dbReference type="PANTHER" id="PTHR42781">
    <property type="entry name" value="SPERMIDINE/PUTRESCINE IMPORT ATP-BINDING PROTEIN POTA"/>
    <property type="match status" value="1"/>
</dbReference>
<keyword evidence="3" id="KW-0067">ATP-binding</keyword>
<keyword evidence="1" id="KW-0813">Transport</keyword>
<dbReference type="SUPFAM" id="SSF52540">
    <property type="entry name" value="P-loop containing nucleoside triphosphate hydrolases"/>
    <property type="match status" value="1"/>
</dbReference>
<evidence type="ECO:0000313" key="5">
    <source>
        <dbReference type="EMBL" id="BCK79344.1"/>
    </source>
</evidence>
<geneLocation type="plasmid" evidence="5 6">
    <name>pMM35_01</name>
</geneLocation>
<protein>
    <submittedName>
        <fullName evidence="5">Sulfate transporter</fullName>
    </submittedName>
</protein>
<dbReference type="AlphaFoldDB" id="A0A810PUB4"/>
<feature type="domain" description="ABC transporter" evidence="4">
    <location>
        <begin position="1"/>
        <end position="188"/>
    </location>
</feature>
<evidence type="ECO:0000256" key="1">
    <source>
        <dbReference type="ARBA" id="ARBA00022448"/>
    </source>
</evidence>
<dbReference type="InterPro" id="IPR027417">
    <property type="entry name" value="P-loop_NTPase"/>
</dbReference>
<dbReference type="GO" id="GO:0016887">
    <property type="term" value="F:ATP hydrolysis activity"/>
    <property type="evidence" value="ECO:0007669"/>
    <property type="project" value="InterPro"/>
</dbReference>
<dbReference type="InterPro" id="IPR050093">
    <property type="entry name" value="ABC_SmlMolc_Importer"/>
</dbReference>
<dbReference type="Proteomes" id="UP000681343">
    <property type="component" value="Plasmid pMM35_01"/>
</dbReference>
<sequence length="188" mass="20334">MKIQHLCKAFDGKMVLDHVSLTLESGGTACLMAPSGRGKTTLLRCIAGLETPDSGQITDLPERIAYVFQEDRLCDGFSAVDNIRLVTGKALGEGEIRRHLEELGLAGSLDQPVRELSGGMRRRVVISRAVCFGADLLLLDEPFKGLDDEARQQTADYILRHRGAAAILCVTHDREDAAALGGADIVTF</sequence>
<dbReference type="GO" id="GO:0005524">
    <property type="term" value="F:ATP binding"/>
    <property type="evidence" value="ECO:0007669"/>
    <property type="project" value="UniProtKB-KW"/>
</dbReference>
<organism evidence="5 6">
    <name type="scientific">Vescimonas fastidiosa</name>
    <dbReference type="NCBI Taxonomy" id="2714353"/>
    <lineage>
        <taxon>Bacteria</taxon>
        <taxon>Bacillati</taxon>
        <taxon>Bacillota</taxon>
        <taxon>Clostridia</taxon>
        <taxon>Eubacteriales</taxon>
        <taxon>Oscillospiraceae</taxon>
        <taxon>Vescimonas</taxon>
    </lineage>
</organism>
<evidence type="ECO:0000256" key="3">
    <source>
        <dbReference type="ARBA" id="ARBA00022840"/>
    </source>
</evidence>
<accession>A0A810PUB4</accession>
<dbReference type="InterPro" id="IPR003593">
    <property type="entry name" value="AAA+_ATPase"/>
</dbReference>